<accession>A0AAV7SMY9</accession>
<organism evidence="1 2">
    <name type="scientific">Pleurodeles waltl</name>
    <name type="common">Iberian ribbed newt</name>
    <dbReference type="NCBI Taxonomy" id="8319"/>
    <lineage>
        <taxon>Eukaryota</taxon>
        <taxon>Metazoa</taxon>
        <taxon>Chordata</taxon>
        <taxon>Craniata</taxon>
        <taxon>Vertebrata</taxon>
        <taxon>Euteleostomi</taxon>
        <taxon>Amphibia</taxon>
        <taxon>Batrachia</taxon>
        <taxon>Caudata</taxon>
        <taxon>Salamandroidea</taxon>
        <taxon>Salamandridae</taxon>
        <taxon>Pleurodelinae</taxon>
        <taxon>Pleurodeles</taxon>
    </lineage>
</organism>
<reference evidence="1" key="1">
    <citation type="journal article" date="2022" name="bioRxiv">
        <title>Sequencing and chromosome-scale assembly of the giantPleurodeles waltlgenome.</title>
        <authorList>
            <person name="Brown T."/>
            <person name="Elewa A."/>
            <person name="Iarovenko S."/>
            <person name="Subramanian E."/>
            <person name="Araus A.J."/>
            <person name="Petzold A."/>
            <person name="Susuki M."/>
            <person name="Suzuki K.-i.T."/>
            <person name="Hayashi T."/>
            <person name="Toyoda A."/>
            <person name="Oliveira C."/>
            <person name="Osipova E."/>
            <person name="Leigh N.D."/>
            <person name="Simon A."/>
            <person name="Yun M.H."/>
        </authorList>
    </citation>
    <scope>NUCLEOTIDE SEQUENCE</scope>
    <source>
        <strain evidence="1">20211129_DDA</strain>
        <tissue evidence="1">Liver</tissue>
    </source>
</reference>
<keyword evidence="2" id="KW-1185">Reference proteome</keyword>
<name>A0AAV7SMY9_PLEWA</name>
<proteinExistence type="predicted"/>
<dbReference type="Proteomes" id="UP001066276">
    <property type="component" value="Chromosome 4_2"/>
</dbReference>
<dbReference type="AlphaFoldDB" id="A0AAV7SMY9"/>
<dbReference type="EMBL" id="JANPWB010000008">
    <property type="protein sequence ID" value="KAJ1165463.1"/>
    <property type="molecule type" value="Genomic_DNA"/>
</dbReference>
<gene>
    <name evidence="1" type="ORF">NDU88_005891</name>
</gene>
<comment type="caution">
    <text evidence="1">The sequence shown here is derived from an EMBL/GenBank/DDBJ whole genome shotgun (WGS) entry which is preliminary data.</text>
</comment>
<evidence type="ECO:0000313" key="1">
    <source>
        <dbReference type="EMBL" id="KAJ1165463.1"/>
    </source>
</evidence>
<sequence length="111" mass="12667">MRDITRWARAEERVRMKEETRGLRRHPIAHLWFEVVDEQESLETVDDASSVTSTIIVNDELSPRDRNGGHTEWRLIVTTGLAAMTGDHGEPRLLLFPGSPTCKTTESQHQC</sequence>
<protein>
    <submittedName>
        <fullName evidence="1">Uncharacterized protein</fullName>
    </submittedName>
</protein>
<evidence type="ECO:0000313" key="2">
    <source>
        <dbReference type="Proteomes" id="UP001066276"/>
    </source>
</evidence>